<protein>
    <submittedName>
        <fullName evidence="2">Uncharacterized protein</fullName>
    </submittedName>
</protein>
<accession>A0A3S5B4E1</accession>
<gene>
    <name evidence="2" type="ORF">PXEA_LOCUS6364</name>
</gene>
<reference evidence="2" key="1">
    <citation type="submission" date="2018-11" db="EMBL/GenBank/DDBJ databases">
        <authorList>
            <consortium name="Pathogen Informatics"/>
        </authorList>
    </citation>
    <scope>NUCLEOTIDE SEQUENCE</scope>
</reference>
<evidence type="ECO:0000256" key="1">
    <source>
        <dbReference type="SAM" id="Phobius"/>
    </source>
</evidence>
<dbReference type="AlphaFoldDB" id="A0A3S5B4E1"/>
<dbReference type="EMBL" id="CAAALY010016272">
    <property type="protein sequence ID" value="VEL12924.1"/>
    <property type="molecule type" value="Genomic_DNA"/>
</dbReference>
<keyword evidence="1" id="KW-0472">Membrane</keyword>
<feature type="transmembrane region" description="Helical" evidence="1">
    <location>
        <begin position="206"/>
        <end position="229"/>
    </location>
</feature>
<keyword evidence="1" id="KW-1133">Transmembrane helix</keyword>
<keyword evidence="3" id="KW-1185">Reference proteome</keyword>
<name>A0A3S5B4E1_9PLAT</name>
<keyword evidence="1" id="KW-0812">Transmembrane</keyword>
<comment type="caution">
    <text evidence="2">The sequence shown here is derived from an EMBL/GenBank/DDBJ whole genome shotgun (WGS) entry which is preliminary data.</text>
</comment>
<sequence length="233" mass="26122">MRRPLGLPRRIYLALSNFLFGAGSDNFGISPLVPGTTNSNHSANLGWARHHRSCAQSGQTSATYSRLHNDRCHQHVNRSKCRGYSFISLAGCMLDCCRSCLSCQSGSRFLLAESLWSRHKCFCLVDLPLIACLPLALVRLLLSHLFAYLLAGLLIFGVLMAIFHITENSLLYAIGEPPQSRIYVESPANVGFTCWEKVSFQSPSNIYVVLFAFLVSYAWIERHFLAYFVHILS</sequence>
<feature type="transmembrane region" description="Helical" evidence="1">
    <location>
        <begin position="145"/>
        <end position="165"/>
    </location>
</feature>
<evidence type="ECO:0000313" key="2">
    <source>
        <dbReference type="EMBL" id="VEL12924.1"/>
    </source>
</evidence>
<proteinExistence type="predicted"/>
<dbReference type="Proteomes" id="UP000784294">
    <property type="component" value="Unassembled WGS sequence"/>
</dbReference>
<evidence type="ECO:0000313" key="3">
    <source>
        <dbReference type="Proteomes" id="UP000784294"/>
    </source>
</evidence>
<organism evidence="2 3">
    <name type="scientific">Protopolystoma xenopodis</name>
    <dbReference type="NCBI Taxonomy" id="117903"/>
    <lineage>
        <taxon>Eukaryota</taxon>
        <taxon>Metazoa</taxon>
        <taxon>Spiralia</taxon>
        <taxon>Lophotrochozoa</taxon>
        <taxon>Platyhelminthes</taxon>
        <taxon>Monogenea</taxon>
        <taxon>Polyopisthocotylea</taxon>
        <taxon>Polystomatidea</taxon>
        <taxon>Polystomatidae</taxon>
        <taxon>Protopolystoma</taxon>
    </lineage>
</organism>